<name>A0AA88H2V2_NAELO</name>
<accession>A0AA88H2V2</accession>
<reference evidence="2 3" key="1">
    <citation type="journal article" date="2018" name="BMC Genomics">
        <title>The genome of Naegleria lovaniensis, the basis for a comparative approach to unravel pathogenicity factors of the human pathogenic amoeba N. fowleri.</title>
        <authorList>
            <person name="Liechti N."/>
            <person name="Schurch N."/>
            <person name="Bruggmann R."/>
            <person name="Wittwer M."/>
        </authorList>
    </citation>
    <scope>NUCLEOTIDE SEQUENCE [LARGE SCALE GENOMIC DNA]</scope>
    <source>
        <strain evidence="2 3">ATCC 30569</strain>
    </source>
</reference>
<dbReference type="EMBL" id="PYSW02000006">
    <property type="protein sequence ID" value="KAG2392036.1"/>
    <property type="molecule type" value="Genomic_DNA"/>
</dbReference>
<proteinExistence type="predicted"/>
<feature type="compositionally biased region" description="Basic and acidic residues" evidence="1">
    <location>
        <begin position="115"/>
        <end position="132"/>
    </location>
</feature>
<gene>
    <name evidence="2" type="ORF">C9374_013521</name>
</gene>
<dbReference type="GeneID" id="68105974"/>
<sequence>MFNMNRFNHLTLFPVLKHSNNLMLSGMIKRNTTTLSYSITLISREEKRTKPHFFNSGGGIRNNYEQHWNSNTRQGFDGMERTFSSVPVMNKKTGYLDRKEKKHLSRNANASFSSHSDRRRNSSYREEYDPFKPKVRPQSDTAIPLKPVRNKYITDDMDKEFTDKSNEQKIQAPSFFANPKGTEQAVKATKENVQKYIEEYKKSRGHHHHSHRSHHKEEHAQKKAPSFKHGHQDVREEVTPVDKNIRAMSNLDAKLSSFLNEATVMEIDENVDMESLVATDRLKHIEELLEQTENADFDKITAPKLSDEENRSRLGHLYFATIAEYIEECLLEKLKHQDKMTDEEYYRYLSLERPYITSVNISPDYRTVTLNYKLLIREEIDEMNEQAYERDRQILEKVFHEEFAAQALNKFIHYQRDVLNDFEISQHMKLSYKGTMMYVPTIFDEKPLPAEPGKRRQHINPYADMPHFTQQPFSGEKLFAKLEELGIAVPEDGPVNFKMPHKSSKKKK</sequence>
<feature type="region of interest" description="Disordered" evidence="1">
    <location>
        <begin position="202"/>
        <end position="234"/>
    </location>
</feature>
<keyword evidence="3" id="KW-1185">Reference proteome</keyword>
<dbReference type="Proteomes" id="UP000816034">
    <property type="component" value="Unassembled WGS sequence"/>
</dbReference>
<evidence type="ECO:0000313" key="3">
    <source>
        <dbReference type="Proteomes" id="UP000816034"/>
    </source>
</evidence>
<protein>
    <submittedName>
        <fullName evidence="2">Uncharacterized protein</fullName>
    </submittedName>
</protein>
<dbReference type="AlphaFoldDB" id="A0AA88H2V2"/>
<feature type="region of interest" description="Disordered" evidence="1">
    <location>
        <begin position="94"/>
        <end position="141"/>
    </location>
</feature>
<dbReference type="RefSeq" id="XP_044553930.1">
    <property type="nucleotide sequence ID" value="XM_044689407.1"/>
</dbReference>
<comment type="caution">
    <text evidence="2">The sequence shown here is derived from an EMBL/GenBank/DDBJ whole genome shotgun (WGS) entry which is preliminary data.</text>
</comment>
<feature type="compositionally biased region" description="Basic residues" evidence="1">
    <location>
        <begin position="203"/>
        <end position="214"/>
    </location>
</feature>
<organism evidence="2 3">
    <name type="scientific">Naegleria lovaniensis</name>
    <name type="common">Amoeba</name>
    <dbReference type="NCBI Taxonomy" id="51637"/>
    <lineage>
        <taxon>Eukaryota</taxon>
        <taxon>Discoba</taxon>
        <taxon>Heterolobosea</taxon>
        <taxon>Tetramitia</taxon>
        <taxon>Eutetramitia</taxon>
        <taxon>Vahlkampfiidae</taxon>
        <taxon>Naegleria</taxon>
    </lineage>
</organism>
<evidence type="ECO:0000313" key="2">
    <source>
        <dbReference type="EMBL" id="KAG2392036.1"/>
    </source>
</evidence>
<evidence type="ECO:0000256" key="1">
    <source>
        <dbReference type="SAM" id="MobiDB-lite"/>
    </source>
</evidence>